<comment type="caution">
    <text evidence="1">The sequence shown here is derived from an EMBL/GenBank/DDBJ whole genome shotgun (WGS) entry which is preliminary data.</text>
</comment>
<keyword evidence="2" id="KW-1185">Reference proteome</keyword>
<dbReference type="AlphaFoldDB" id="A0AAD5X725"/>
<dbReference type="EMBL" id="JADGJH010005539">
    <property type="protein sequence ID" value="KAJ3080214.1"/>
    <property type="molecule type" value="Genomic_DNA"/>
</dbReference>
<dbReference type="Pfam" id="PF11901">
    <property type="entry name" value="DM9"/>
    <property type="match status" value="2"/>
</dbReference>
<dbReference type="InterPro" id="IPR006616">
    <property type="entry name" value="DM9_repeat"/>
</dbReference>
<protein>
    <submittedName>
        <fullName evidence="1">Uncharacterized protein</fullName>
    </submittedName>
</protein>
<accession>A0AAD5X725</accession>
<feature type="non-terminal residue" evidence="1">
    <location>
        <position position="352"/>
    </location>
</feature>
<organism evidence="1 2">
    <name type="scientific">Physocladia obscura</name>
    <dbReference type="NCBI Taxonomy" id="109957"/>
    <lineage>
        <taxon>Eukaryota</taxon>
        <taxon>Fungi</taxon>
        <taxon>Fungi incertae sedis</taxon>
        <taxon>Chytridiomycota</taxon>
        <taxon>Chytridiomycota incertae sedis</taxon>
        <taxon>Chytridiomycetes</taxon>
        <taxon>Chytridiales</taxon>
        <taxon>Chytriomycetaceae</taxon>
        <taxon>Physocladia</taxon>
    </lineage>
</organism>
<name>A0AAD5X725_9FUNG</name>
<proteinExistence type="predicted"/>
<dbReference type="SMART" id="SM00696">
    <property type="entry name" value="DM9"/>
    <property type="match status" value="2"/>
</dbReference>
<sequence>SKVLPVDRHVSENSFHLGPQIREFVPVLAEGDADVAICPLTNEARTILNEKLAANPNLLLEIHQKYYEFGYPIANPLRVIASASEHIHKELATLKTLRETLFPGIHEKKDQVFCSELVALIYSQFGGGDGAFATFTSAPADTFSPLELEVASEFGGAVYYAKLDKIVWFKDGLINVDPHVTRAQKLLQAQKYHKNWKPVDAETAAAEAAGLAGVPENAVEVGVDTDGKKVYVARVKIGSAFRIGKIREGEATPLVGYFGREVRIKYGHEVLYSLEDAEWVEAENGSIPENAIEAGLEEDGTPFYVARALAHESHGFLGFHHHGIYVPGGIAHNLGSARIPFAGVEVNATKYQ</sequence>
<evidence type="ECO:0000313" key="2">
    <source>
        <dbReference type="Proteomes" id="UP001211907"/>
    </source>
</evidence>
<evidence type="ECO:0000313" key="1">
    <source>
        <dbReference type="EMBL" id="KAJ3080214.1"/>
    </source>
</evidence>
<dbReference type="PANTHER" id="PTHR31649">
    <property type="entry name" value="AGAP009604-PA"/>
    <property type="match status" value="1"/>
</dbReference>
<reference evidence="1" key="1">
    <citation type="submission" date="2020-05" db="EMBL/GenBank/DDBJ databases">
        <title>Phylogenomic resolution of chytrid fungi.</title>
        <authorList>
            <person name="Stajich J.E."/>
            <person name="Amses K."/>
            <person name="Simmons R."/>
            <person name="Seto K."/>
            <person name="Myers J."/>
            <person name="Bonds A."/>
            <person name="Quandt C.A."/>
            <person name="Barry K."/>
            <person name="Liu P."/>
            <person name="Grigoriev I."/>
            <person name="Longcore J.E."/>
            <person name="James T.Y."/>
        </authorList>
    </citation>
    <scope>NUCLEOTIDE SEQUENCE</scope>
    <source>
        <strain evidence="1">JEL0513</strain>
    </source>
</reference>
<gene>
    <name evidence="1" type="ORF">HK100_010201</name>
</gene>
<dbReference type="PANTHER" id="PTHR31649:SF1">
    <property type="entry name" value="FARNESOIC ACID O-METHYL TRANSFERASE DOMAIN-CONTAINING PROTEIN"/>
    <property type="match status" value="1"/>
</dbReference>
<dbReference type="Proteomes" id="UP001211907">
    <property type="component" value="Unassembled WGS sequence"/>
</dbReference>
<feature type="non-terminal residue" evidence="1">
    <location>
        <position position="1"/>
    </location>
</feature>